<reference evidence="1 2" key="1">
    <citation type="submission" date="2016-01" db="EMBL/GenBank/DDBJ databases">
        <authorList>
            <person name="Regsiter A."/>
            <person name="william w."/>
        </authorList>
    </citation>
    <scope>NUCLEOTIDE SEQUENCE [LARGE SCALE GENOMIC DNA]</scope>
    <source>
        <strain evidence="1 2">CFBP 6927</strain>
    </source>
</reference>
<keyword evidence="2" id="KW-1185">Reference proteome</keyword>
<sequence>MTPTARWKHWWNPTGARCMRLAAAPASSPASETVENKKSYLFSVIYKISSKSLKKIAEAIVFLLSNPVKIFPERKTGRLKQYAPPYTCNRFGQKSGKAGAQSHAAGDDGCRCFNLDAGFCADRT</sequence>
<organism evidence="1 2">
    <name type="scientific">Agrobacterium genomosp. 13 str. CFBP 6927</name>
    <dbReference type="NCBI Taxonomy" id="1183428"/>
    <lineage>
        <taxon>Bacteria</taxon>
        <taxon>Pseudomonadati</taxon>
        <taxon>Pseudomonadota</taxon>
        <taxon>Alphaproteobacteria</taxon>
        <taxon>Hyphomicrobiales</taxon>
        <taxon>Rhizobiaceae</taxon>
        <taxon>Rhizobium/Agrobacterium group</taxon>
        <taxon>Agrobacterium</taxon>
        <taxon>Agrobacterium tumefaciens complex</taxon>
    </lineage>
</organism>
<comment type="caution">
    <text evidence="1">The sequence shown here is derived from an EMBL/GenBank/DDBJ whole genome shotgun (WGS) entry which is preliminary data.</text>
</comment>
<evidence type="ECO:0000313" key="2">
    <source>
        <dbReference type="Proteomes" id="UP000191812"/>
    </source>
</evidence>
<proteinExistence type="predicted"/>
<gene>
    <name evidence="1" type="ORF">AGR13a_Lc60141</name>
</gene>
<evidence type="ECO:0000313" key="1">
    <source>
        <dbReference type="EMBL" id="CUX60754.1"/>
    </source>
</evidence>
<protein>
    <submittedName>
        <fullName evidence="1">Uncharacterized protein</fullName>
    </submittedName>
</protein>
<name>A0ABM9VMA6_9HYPH</name>
<dbReference type="Proteomes" id="UP000191812">
    <property type="component" value="Unassembled WGS sequence"/>
</dbReference>
<accession>A0ABM9VMA6</accession>
<dbReference type="EMBL" id="FBWH01000045">
    <property type="protein sequence ID" value="CUX60754.1"/>
    <property type="molecule type" value="Genomic_DNA"/>
</dbReference>